<evidence type="ECO:0000313" key="3">
    <source>
        <dbReference type="Proteomes" id="UP000009226"/>
    </source>
</evidence>
<dbReference type="KEGG" id="dca:Desca_1343"/>
<keyword evidence="3" id="KW-1185">Reference proteome</keyword>
<dbReference type="CDD" id="cd04301">
    <property type="entry name" value="NAT_SF"/>
    <property type="match status" value="1"/>
</dbReference>
<dbReference type="Proteomes" id="UP000009226">
    <property type="component" value="Chromosome"/>
</dbReference>
<accession>F6B4U0</accession>
<dbReference type="Gene3D" id="3.40.630.30">
    <property type="match status" value="1"/>
</dbReference>
<sequence>MVQYLTAPNSDLESLRLQLAALVQHQLCFMNHVLFPNCVYITSLEHNNEVEEENFYLIYEIKKDRGGMPQANIHFLQIPLRFRGQGLGSKVYRLLEEVLRNHGCVSVVLEARVNSLNPRDNSVGFWGKQGFVPGVHYAFDDENFPMIKMLRQT</sequence>
<proteinExistence type="predicted"/>
<dbReference type="EMBL" id="CP002736">
    <property type="protein sequence ID" value="AEF94202.1"/>
    <property type="molecule type" value="Genomic_DNA"/>
</dbReference>
<keyword evidence="2" id="KW-0808">Transferase</keyword>
<dbReference type="GO" id="GO:0016747">
    <property type="term" value="F:acyltransferase activity, transferring groups other than amino-acyl groups"/>
    <property type="evidence" value="ECO:0007669"/>
    <property type="project" value="InterPro"/>
</dbReference>
<dbReference type="AlphaFoldDB" id="F6B4U0"/>
<evidence type="ECO:0000313" key="2">
    <source>
        <dbReference type="EMBL" id="AEF94202.1"/>
    </source>
</evidence>
<dbReference type="HOGENOM" id="CLU_1737617_0_0_9"/>
<name>F6B4U0_DESCC</name>
<dbReference type="InterPro" id="IPR016181">
    <property type="entry name" value="Acyl_CoA_acyltransferase"/>
</dbReference>
<dbReference type="PROSITE" id="PS51186">
    <property type="entry name" value="GNAT"/>
    <property type="match status" value="1"/>
</dbReference>
<protein>
    <submittedName>
        <fullName evidence="2">GCN5-related N-acetyltransferase</fullName>
    </submittedName>
</protein>
<dbReference type="Pfam" id="PF00583">
    <property type="entry name" value="Acetyltransf_1"/>
    <property type="match status" value="1"/>
</dbReference>
<dbReference type="InterPro" id="IPR000182">
    <property type="entry name" value="GNAT_dom"/>
</dbReference>
<feature type="domain" description="N-acetyltransferase" evidence="1">
    <location>
        <begin position="2"/>
        <end position="151"/>
    </location>
</feature>
<dbReference type="RefSeq" id="WP_013810128.1">
    <property type="nucleotide sequence ID" value="NC_015565.1"/>
</dbReference>
<reference evidence="2" key="1">
    <citation type="submission" date="2011-05" db="EMBL/GenBank/DDBJ databases">
        <title>Complete sequence of Desulfotomaculum carboxydivorans CO-1-SRB.</title>
        <authorList>
            <consortium name="US DOE Joint Genome Institute"/>
            <person name="Lucas S."/>
            <person name="Han J."/>
            <person name="Lapidus A."/>
            <person name="Cheng J.-F."/>
            <person name="Goodwin L."/>
            <person name="Pitluck S."/>
            <person name="Peters L."/>
            <person name="Mikhailova N."/>
            <person name="Lu M."/>
            <person name="Han C."/>
            <person name="Tapia R."/>
            <person name="Land M."/>
            <person name="Hauser L."/>
            <person name="Kyrpides N."/>
            <person name="Ivanova N."/>
            <person name="Pagani I."/>
            <person name="Stams A."/>
            <person name="Plugge C."/>
            <person name="Muyzer G."/>
            <person name="Kuever J."/>
            <person name="Parshina S."/>
            <person name="Ivanova A."/>
            <person name="Nazina T."/>
            <person name="Woyke T."/>
        </authorList>
    </citation>
    <scope>NUCLEOTIDE SEQUENCE [LARGE SCALE GENOMIC DNA]</scope>
    <source>
        <strain evidence="2">CO-1-SRB</strain>
    </source>
</reference>
<dbReference type="SUPFAM" id="SSF55729">
    <property type="entry name" value="Acyl-CoA N-acyltransferases (Nat)"/>
    <property type="match status" value="1"/>
</dbReference>
<organism evidence="2 3">
    <name type="scientific">Desulfotomaculum nigrificans (strain DSM 14880 / VKM B-2319 / CO-1-SRB)</name>
    <name type="common">Desulfotomaculum carboxydivorans</name>
    <dbReference type="NCBI Taxonomy" id="868595"/>
    <lineage>
        <taxon>Bacteria</taxon>
        <taxon>Bacillati</taxon>
        <taxon>Bacillota</taxon>
        <taxon>Clostridia</taxon>
        <taxon>Eubacteriales</taxon>
        <taxon>Desulfotomaculaceae</taxon>
        <taxon>Desulfotomaculum</taxon>
    </lineage>
</organism>
<gene>
    <name evidence="2" type="ordered locus">Desca_1343</name>
</gene>
<evidence type="ECO:0000259" key="1">
    <source>
        <dbReference type="PROSITE" id="PS51186"/>
    </source>
</evidence>